<evidence type="ECO:0000256" key="3">
    <source>
        <dbReference type="ARBA" id="ARBA00022801"/>
    </source>
</evidence>
<dbReference type="GO" id="GO:0008270">
    <property type="term" value="F:zinc ion binding"/>
    <property type="evidence" value="ECO:0007669"/>
    <property type="project" value="TreeGrafter"/>
</dbReference>
<evidence type="ECO:0000259" key="6">
    <source>
        <dbReference type="Pfam" id="PF14464"/>
    </source>
</evidence>
<evidence type="ECO:0000256" key="2">
    <source>
        <dbReference type="ARBA" id="ARBA00022723"/>
    </source>
</evidence>
<keyword evidence="5" id="KW-0482">Metalloprotease</keyword>
<protein>
    <submittedName>
        <fullName evidence="7">CysO-cysteine peptidase</fullName>
        <ecNumber evidence="7">3.13.1.6</ecNumber>
    </submittedName>
</protein>
<dbReference type="EMBL" id="CP087164">
    <property type="protein sequence ID" value="UGS37714.1"/>
    <property type="molecule type" value="Genomic_DNA"/>
</dbReference>
<name>A0A9E6Y0C1_9ACTN</name>
<dbReference type="Pfam" id="PF14464">
    <property type="entry name" value="Prok-JAB"/>
    <property type="match status" value="1"/>
</dbReference>
<dbReference type="RefSeq" id="WP_259311759.1">
    <property type="nucleotide sequence ID" value="NZ_CP087164.1"/>
</dbReference>
<keyword evidence="3 7" id="KW-0378">Hydrolase</keyword>
<keyword evidence="8" id="KW-1185">Reference proteome</keyword>
<evidence type="ECO:0000256" key="1">
    <source>
        <dbReference type="ARBA" id="ARBA00022670"/>
    </source>
</evidence>
<dbReference type="KEGG" id="sbae:DSM104329_04135"/>
<dbReference type="PANTHER" id="PTHR34858">
    <property type="entry name" value="CYSO-CYSTEINE PEPTIDASE"/>
    <property type="match status" value="1"/>
</dbReference>
<evidence type="ECO:0000313" key="8">
    <source>
        <dbReference type="Proteomes" id="UP001162834"/>
    </source>
</evidence>
<evidence type="ECO:0000256" key="4">
    <source>
        <dbReference type="ARBA" id="ARBA00022833"/>
    </source>
</evidence>
<keyword evidence="2" id="KW-0479">Metal-binding</keyword>
<dbReference type="PANTHER" id="PTHR34858:SF1">
    <property type="entry name" value="CYSO-CYSTEINE PEPTIDASE"/>
    <property type="match status" value="1"/>
</dbReference>
<evidence type="ECO:0000313" key="7">
    <source>
        <dbReference type="EMBL" id="UGS37714.1"/>
    </source>
</evidence>
<dbReference type="AlphaFoldDB" id="A0A9E6Y0C1"/>
<dbReference type="EC" id="3.13.1.6" evidence="7"/>
<dbReference type="Gene3D" id="3.40.140.10">
    <property type="entry name" value="Cytidine Deaminase, domain 2"/>
    <property type="match status" value="1"/>
</dbReference>
<keyword evidence="4" id="KW-0862">Zinc</keyword>
<proteinExistence type="predicted"/>
<dbReference type="InterPro" id="IPR028090">
    <property type="entry name" value="JAB_dom_prok"/>
</dbReference>
<dbReference type="GO" id="GO:0008235">
    <property type="term" value="F:metalloexopeptidase activity"/>
    <property type="evidence" value="ECO:0007669"/>
    <property type="project" value="TreeGrafter"/>
</dbReference>
<feature type="domain" description="JAB" evidence="6">
    <location>
        <begin position="6"/>
        <end position="107"/>
    </location>
</feature>
<accession>A0A9E6Y0C1</accession>
<reference evidence="7" key="1">
    <citation type="journal article" date="2022" name="Int. J. Syst. Evol. Microbiol.">
        <title>Pseudomonas aegrilactucae sp. nov. and Pseudomonas morbosilactucae sp. nov., pathogens causing bacterial rot of lettuce in Japan.</title>
        <authorList>
            <person name="Sawada H."/>
            <person name="Fujikawa T."/>
            <person name="Satou M."/>
        </authorList>
    </citation>
    <scope>NUCLEOTIDE SEQUENCE</scope>
    <source>
        <strain evidence="7">0166_1</strain>
    </source>
</reference>
<dbReference type="GO" id="GO:0006508">
    <property type="term" value="P:proteolysis"/>
    <property type="evidence" value="ECO:0007669"/>
    <property type="project" value="UniProtKB-KW"/>
</dbReference>
<gene>
    <name evidence="7" type="primary">mec</name>
    <name evidence="7" type="ORF">DSM104329_04135</name>
</gene>
<sequence>MRVAPALLKEIIAHAREEAPNECCGLVAVRDGEATDVRRAVNQAASPLKFEVDGLEVLHVLDEFEDAGAELGAIYHSHTRTPPYPSQTDINFAANWPGVEWIIVGLDRGGEATVRTYLIEDGNVREL</sequence>
<dbReference type="CDD" id="cd08070">
    <property type="entry name" value="MPN_like"/>
    <property type="match status" value="1"/>
</dbReference>
<keyword evidence="1" id="KW-0645">Protease</keyword>
<dbReference type="InterPro" id="IPR051929">
    <property type="entry name" value="VirAsm_ModProt"/>
</dbReference>
<evidence type="ECO:0000256" key="5">
    <source>
        <dbReference type="ARBA" id="ARBA00023049"/>
    </source>
</evidence>
<dbReference type="SUPFAM" id="SSF102712">
    <property type="entry name" value="JAB1/MPN domain"/>
    <property type="match status" value="1"/>
</dbReference>
<dbReference type="Proteomes" id="UP001162834">
    <property type="component" value="Chromosome"/>
</dbReference>
<organism evidence="7 8">
    <name type="scientific">Capillimicrobium parvum</name>
    <dbReference type="NCBI Taxonomy" id="2884022"/>
    <lineage>
        <taxon>Bacteria</taxon>
        <taxon>Bacillati</taxon>
        <taxon>Actinomycetota</taxon>
        <taxon>Thermoleophilia</taxon>
        <taxon>Solirubrobacterales</taxon>
        <taxon>Capillimicrobiaceae</taxon>
        <taxon>Capillimicrobium</taxon>
    </lineage>
</organism>